<dbReference type="Proteomes" id="UP001596108">
    <property type="component" value="Unassembled WGS sequence"/>
</dbReference>
<dbReference type="CDD" id="cd14852">
    <property type="entry name" value="LD-carboxypeptidase"/>
    <property type="match status" value="1"/>
</dbReference>
<keyword evidence="4" id="KW-1185">Reference proteome</keyword>
<dbReference type="InterPro" id="IPR052179">
    <property type="entry name" value="DD-CPase-like"/>
</dbReference>
<dbReference type="RefSeq" id="WP_378110374.1">
    <property type="nucleotide sequence ID" value="NZ_JBHSNC010000010.1"/>
</dbReference>
<organism evidence="3 4">
    <name type="scientific">Cohnella yongneupensis</name>
    <dbReference type="NCBI Taxonomy" id="425006"/>
    <lineage>
        <taxon>Bacteria</taxon>
        <taxon>Bacillati</taxon>
        <taxon>Bacillota</taxon>
        <taxon>Bacilli</taxon>
        <taxon>Bacillales</taxon>
        <taxon>Paenibacillaceae</taxon>
        <taxon>Cohnella</taxon>
    </lineage>
</organism>
<sequence length="283" mass="30382">MSNKRMLIGLIAVIVAVGAWTQVNGLTLKKRDGTPPVPTATASAEPSPQPTASEPPQDARVIASLPNRTIATNDLGIAVVTNAESTLVLANKKRNLPADYEPSDLVIPNVPFAFSDNSPKKQLRQVAADALESLFAAAKEDSIDLKVVSGYRSYKTQQSLFAYYVSKHGEEAAARFSAHAGQSEHQTGLALDVSSASVGYGLEESYGETLEGKWLVAHAAEHGFIIRYPKDKEDITGYSYEPWHIRYVGTDVAKQVMDKGITLEEFFDAVAVSAGKSAGNTAK</sequence>
<dbReference type="PANTHER" id="PTHR34385:SF1">
    <property type="entry name" value="PEPTIDOGLYCAN L-ALANYL-D-GLUTAMATE ENDOPEPTIDASE CWLK"/>
    <property type="match status" value="1"/>
</dbReference>
<evidence type="ECO:0000313" key="3">
    <source>
        <dbReference type="EMBL" id="MFC5528531.1"/>
    </source>
</evidence>
<reference evidence="4" key="1">
    <citation type="journal article" date="2019" name="Int. J. Syst. Evol. Microbiol.">
        <title>The Global Catalogue of Microorganisms (GCM) 10K type strain sequencing project: providing services to taxonomists for standard genome sequencing and annotation.</title>
        <authorList>
            <consortium name="The Broad Institute Genomics Platform"/>
            <consortium name="The Broad Institute Genome Sequencing Center for Infectious Disease"/>
            <person name="Wu L."/>
            <person name="Ma J."/>
        </authorList>
    </citation>
    <scope>NUCLEOTIDE SEQUENCE [LARGE SCALE GENOMIC DNA]</scope>
    <source>
        <strain evidence="4">CGMCC 1.18578</strain>
    </source>
</reference>
<protein>
    <submittedName>
        <fullName evidence="3">D-alanyl-D-alanine carboxypeptidase family protein</fullName>
    </submittedName>
</protein>
<feature type="compositionally biased region" description="Polar residues" evidence="1">
    <location>
        <begin position="40"/>
        <end position="54"/>
    </location>
</feature>
<keyword evidence="3" id="KW-0378">Hydrolase</keyword>
<evidence type="ECO:0000313" key="4">
    <source>
        <dbReference type="Proteomes" id="UP001596108"/>
    </source>
</evidence>
<dbReference type="Pfam" id="PF02557">
    <property type="entry name" value="VanY"/>
    <property type="match status" value="1"/>
</dbReference>
<name>A0ABW0QU67_9BACL</name>
<keyword evidence="3" id="KW-0121">Carboxypeptidase</keyword>
<dbReference type="EMBL" id="JBHSNC010000010">
    <property type="protein sequence ID" value="MFC5528531.1"/>
    <property type="molecule type" value="Genomic_DNA"/>
</dbReference>
<evidence type="ECO:0000256" key="1">
    <source>
        <dbReference type="SAM" id="MobiDB-lite"/>
    </source>
</evidence>
<proteinExistence type="predicted"/>
<keyword evidence="3" id="KW-0645">Protease</keyword>
<dbReference type="PANTHER" id="PTHR34385">
    <property type="entry name" value="D-ALANYL-D-ALANINE CARBOXYPEPTIDASE"/>
    <property type="match status" value="1"/>
</dbReference>
<feature type="domain" description="D-alanyl-D-alanine carboxypeptidase-like core" evidence="2">
    <location>
        <begin position="121"/>
        <end position="249"/>
    </location>
</feature>
<gene>
    <name evidence="3" type="ORF">ACFPQ4_03570</name>
</gene>
<dbReference type="GO" id="GO:0004180">
    <property type="term" value="F:carboxypeptidase activity"/>
    <property type="evidence" value="ECO:0007669"/>
    <property type="project" value="UniProtKB-KW"/>
</dbReference>
<dbReference type="Gene3D" id="3.30.1380.10">
    <property type="match status" value="1"/>
</dbReference>
<dbReference type="InterPro" id="IPR009045">
    <property type="entry name" value="Zn_M74/Hedgehog-like"/>
</dbReference>
<comment type="caution">
    <text evidence="3">The sequence shown here is derived from an EMBL/GenBank/DDBJ whole genome shotgun (WGS) entry which is preliminary data.</text>
</comment>
<feature type="region of interest" description="Disordered" evidence="1">
    <location>
        <begin position="28"/>
        <end position="57"/>
    </location>
</feature>
<accession>A0ABW0QU67</accession>
<dbReference type="InterPro" id="IPR003709">
    <property type="entry name" value="VanY-like_core_dom"/>
</dbReference>
<evidence type="ECO:0000259" key="2">
    <source>
        <dbReference type="Pfam" id="PF02557"/>
    </source>
</evidence>
<dbReference type="SUPFAM" id="SSF55166">
    <property type="entry name" value="Hedgehog/DD-peptidase"/>
    <property type="match status" value="1"/>
</dbReference>
<dbReference type="InterPro" id="IPR058193">
    <property type="entry name" value="VanY/YodJ_core_dom"/>
</dbReference>